<keyword evidence="7 8" id="KW-0413">Isomerase</keyword>
<evidence type="ECO:0000256" key="8">
    <source>
        <dbReference type="RuleBase" id="RU363019"/>
    </source>
</evidence>
<evidence type="ECO:0000313" key="11">
    <source>
        <dbReference type="Proteomes" id="UP000503482"/>
    </source>
</evidence>
<dbReference type="EC" id="5.2.1.8" evidence="8"/>
<organism evidence="10 11">
    <name type="scientific">Arcobacter venerupis</name>
    <dbReference type="NCBI Taxonomy" id="1054033"/>
    <lineage>
        <taxon>Bacteria</taxon>
        <taxon>Pseudomonadati</taxon>
        <taxon>Campylobacterota</taxon>
        <taxon>Epsilonproteobacteria</taxon>
        <taxon>Campylobacterales</taxon>
        <taxon>Arcobacteraceae</taxon>
        <taxon>Arcobacter</taxon>
    </lineage>
</organism>
<evidence type="ECO:0000256" key="4">
    <source>
        <dbReference type="ARBA" id="ARBA00022574"/>
    </source>
</evidence>
<dbReference type="InterPro" id="IPR002130">
    <property type="entry name" value="Cyclophilin-type_PPIase_dom"/>
</dbReference>
<keyword evidence="5" id="KW-0677">Repeat</keyword>
<dbReference type="AlphaFoldDB" id="A0AAE7E422"/>
<comment type="function">
    <text evidence="2 8">PPIases accelerate the folding of proteins. It catalyzes the cis-trans isomerization of proline imidic peptide bonds in oligopeptides.</text>
</comment>
<evidence type="ECO:0000259" key="9">
    <source>
        <dbReference type="PROSITE" id="PS50072"/>
    </source>
</evidence>
<dbReference type="PANTHER" id="PTHR45625:SF4">
    <property type="entry name" value="PEPTIDYLPROLYL ISOMERASE DOMAIN AND WD REPEAT-CONTAINING PROTEIN 1"/>
    <property type="match status" value="1"/>
</dbReference>
<dbReference type="KEGG" id="avp:AVENP_0666"/>
<dbReference type="PROSITE" id="PS50072">
    <property type="entry name" value="CSA_PPIASE_2"/>
    <property type="match status" value="1"/>
</dbReference>
<dbReference type="GO" id="GO:0006457">
    <property type="term" value="P:protein folding"/>
    <property type="evidence" value="ECO:0007669"/>
    <property type="project" value="InterPro"/>
</dbReference>
<dbReference type="InterPro" id="IPR020892">
    <property type="entry name" value="Cyclophilin-type_PPIase_CS"/>
</dbReference>
<feature type="signal peptide" evidence="8">
    <location>
        <begin position="1"/>
        <end position="22"/>
    </location>
</feature>
<dbReference type="GO" id="GO:0003755">
    <property type="term" value="F:peptidyl-prolyl cis-trans isomerase activity"/>
    <property type="evidence" value="ECO:0007669"/>
    <property type="project" value="UniProtKB-UniRule"/>
</dbReference>
<dbReference type="InterPro" id="IPR029000">
    <property type="entry name" value="Cyclophilin-like_dom_sf"/>
</dbReference>
<keyword evidence="8" id="KW-0732">Signal</keyword>
<evidence type="ECO:0000256" key="2">
    <source>
        <dbReference type="ARBA" id="ARBA00002388"/>
    </source>
</evidence>
<accession>A0AAE7E422</accession>
<dbReference type="InterPro" id="IPR024936">
    <property type="entry name" value="Cyclophilin-type_PPIase"/>
</dbReference>
<dbReference type="PANTHER" id="PTHR45625">
    <property type="entry name" value="PEPTIDYL-PROLYL CIS-TRANS ISOMERASE-RELATED"/>
    <property type="match status" value="1"/>
</dbReference>
<reference evidence="10 11" key="1">
    <citation type="submission" date="2020-05" db="EMBL/GenBank/DDBJ databases">
        <title>Complete genome sequencing of Campylobacter and Arcobacter type strains.</title>
        <authorList>
            <person name="Miller W.G."/>
            <person name="Yee E."/>
        </authorList>
    </citation>
    <scope>NUCLEOTIDE SEQUENCE [LARGE SCALE GENOMIC DNA]</scope>
    <source>
        <strain evidence="10 11">LMG 26156</strain>
    </source>
</reference>
<keyword evidence="4" id="KW-0853">WD repeat</keyword>
<sequence length="177" mass="19468">MKKIFFILFSFVLLLQASNPIATIETSKGNIKIELRADLAPKAVENFVTHSKNGYYNGLIFHRVIKDFMIQGGDPTGTGAGGESIWGGKFADEFAPNAVFDKAGILAMANAGPNTNGSQFFITTVPTYWLNGRHTIFGYVKEGFDVVKKIESVPTTSRYEGNKPLEDVKIISIKIEE</sequence>
<gene>
    <name evidence="10" type="primary">ppiBII</name>
    <name evidence="10" type="ORF">AVENP_0666</name>
</gene>
<dbReference type="PROSITE" id="PS00170">
    <property type="entry name" value="CSA_PPIASE_1"/>
    <property type="match status" value="1"/>
</dbReference>
<evidence type="ECO:0000256" key="1">
    <source>
        <dbReference type="ARBA" id="ARBA00000971"/>
    </source>
</evidence>
<keyword evidence="6 8" id="KW-0697">Rotamase</keyword>
<evidence type="ECO:0000313" key="10">
    <source>
        <dbReference type="EMBL" id="QKF66236.1"/>
    </source>
</evidence>
<comment type="catalytic activity">
    <reaction evidence="1 8">
        <text>[protein]-peptidylproline (omega=180) = [protein]-peptidylproline (omega=0)</text>
        <dbReference type="Rhea" id="RHEA:16237"/>
        <dbReference type="Rhea" id="RHEA-COMP:10747"/>
        <dbReference type="Rhea" id="RHEA-COMP:10748"/>
        <dbReference type="ChEBI" id="CHEBI:83833"/>
        <dbReference type="ChEBI" id="CHEBI:83834"/>
        <dbReference type="EC" id="5.2.1.8"/>
    </reaction>
</comment>
<feature type="chain" id="PRO_5041775251" description="Peptidyl-prolyl cis-trans isomerase" evidence="8">
    <location>
        <begin position="23"/>
        <end position="177"/>
    </location>
</feature>
<dbReference type="Gene3D" id="2.40.100.10">
    <property type="entry name" value="Cyclophilin-like"/>
    <property type="match status" value="1"/>
</dbReference>
<proteinExistence type="inferred from homology"/>
<keyword evidence="11" id="KW-1185">Reference proteome</keyword>
<evidence type="ECO:0000256" key="5">
    <source>
        <dbReference type="ARBA" id="ARBA00022737"/>
    </source>
</evidence>
<evidence type="ECO:0000256" key="7">
    <source>
        <dbReference type="ARBA" id="ARBA00023235"/>
    </source>
</evidence>
<feature type="domain" description="PPIase cyclophilin-type" evidence="9">
    <location>
        <begin position="18"/>
        <end position="175"/>
    </location>
</feature>
<dbReference type="EMBL" id="CP053840">
    <property type="protein sequence ID" value="QKF66236.1"/>
    <property type="molecule type" value="Genomic_DNA"/>
</dbReference>
<dbReference type="PRINTS" id="PR00153">
    <property type="entry name" value="CSAPPISMRASE"/>
</dbReference>
<dbReference type="Proteomes" id="UP000503482">
    <property type="component" value="Chromosome"/>
</dbReference>
<dbReference type="FunFam" id="2.40.100.10:FF:000003">
    <property type="entry name" value="Peptidylprolyl isomerase domain and WD repeat-containing 1"/>
    <property type="match status" value="1"/>
</dbReference>
<name>A0AAE7E422_9BACT</name>
<dbReference type="SUPFAM" id="SSF50891">
    <property type="entry name" value="Cyclophilin-like"/>
    <property type="match status" value="1"/>
</dbReference>
<evidence type="ECO:0000256" key="6">
    <source>
        <dbReference type="ARBA" id="ARBA00023110"/>
    </source>
</evidence>
<evidence type="ECO:0000256" key="3">
    <source>
        <dbReference type="ARBA" id="ARBA00007365"/>
    </source>
</evidence>
<dbReference type="InterPro" id="IPR044666">
    <property type="entry name" value="Cyclophilin_A-like"/>
</dbReference>
<comment type="similarity">
    <text evidence="3 8">Belongs to the cyclophilin-type PPIase family.</text>
</comment>
<dbReference type="PIRSF" id="PIRSF001467">
    <property type="entry name" value="Peptidylpro_ismrse"/>
    <property type="match status" value="1"/>
</dbReference>
<dbReference type="Pfam" id="PF00160">
    <property type="entry name" value="Pro_isomerase"/>
    <property type="match status" value="1"/>
</dbReference>
<protein>
    <recommendedName>
        <fullName evidence="8">Peptidyl-prolyl cis-trans isomerase</fullName>
        <shortName evidence="8">PPIase</shortName>
        <ecNumber evidence="8">5.2.1.8</ecNumber>
    </recommendedName>
</protein>
<dbReference type="RefSeq" id="WP_128357615.1">
    <property type="nucleotide sequence ID" value="NZ_CP053840.1"/>
</dbReference>